<keyword evidence="3 9" id="KW-0812">Transmembrane</keyword>
<evidence type="ECO:0000313" key="11">
    <source>
        <dbReference type="Proteomes" id="UP000265300"/>
    </source>
</evidence>
<dbReference type="CTD" id="220032"/>
<name>A0A340XK49_LIPVE</name>
<feature type="transmembrane region" description="Helical" evidence="9">
    <location>
        <begin position="240"/>
        <end position="261"/>
    </location>
</feature>
<dbReference type="PROSITE" id="PS51704">
    <property type="entry name" value="GP_PDE"/>
    <property type="match status" value="1"/>
</dbReference>
<evidence type="ECO:0000256" key="3">
    <source>
        <dbReference type="ARBA" id="ARBA00022692"/>
    </source>
</evidence>
<dbReference type="GO" id="GO:0016020">
    <property type="term" value="C:membrane"/>
    <property type="evidence" value="ECO:0007669"/>
    <property type="project" value="UniProtKB-SubCell"/>
</dbReference>
<keyword evidence="4" id="KW-0378">Hydrolase</keyword>
<comment type="subcellular location">
    <subcellularLocation>
        <location evidence="1">Membrane</location>
        <topology evidence="1">Multi-pass membrane protein</topology>
    </subcellularLocation>
</comment>
<dbReference type="InterPro" id="IPR017946">
    <property type="entry name" value="PLC-like_Pdiesterase_TIM-brl"/>
</dbReference>
<dbReference type="PANTHER" id="PTHR23344">
    <property type="entry name" value="GLYCEROPHOSPHORYL DIESTER PHOSPHODIESTERASE"/>
    <property type="match status" value="1"/>
</dbReference>
<evidence type="ECO:0000256" key="9">
    <source>
        <dbReference type="SAM" id="Phobius"/>
    </source>
</evidence>
<dbReference type="KEGG" id="lve:103072595"/>
<dbReference type="InterPro" id="IPR030395">
    <property type="entry name" value="GP_PDE_dom"/>
</dbReference>
<evidence type="ECO:0000256" key="7">
    <source>
        <dbReference type="ARBA" id="ARBA00023180"/>
    </source>
</evidence>
<keyword evidence="5 9" id="KW-1133">Transmembrane helix</keyword>
<accession>A0A340XK49</accession>
<gene>
    <name evidence="12" type="primary">GDPD4</name>
</gene>
<comment type="similarity">
    <text evidence="2">Belongs to the glycerophosphoryl diester phosphodiesterase family.</text>
</comment>
<dbReference type="Proteomes" id="UP000265300">
    <property type="component" value="Unplaced"/>
</dbReference>
<evidence type="ECO:0000256" key="2">
    <source>
        <dbReference type="ARBA" id="ARBA00007277"/>
    </source>
</evidence>
<evidence type="ECO:0000256" key="6">
    <source>
        <dbReference type="ARBA" id="ARBA00023136"/>
    </source>
</evidence>
<dbReference type="Gene3D" id="3.20.20.190">
    <property type="entry name" value="Phosphatidylinositol (PI) phosphodiesterase"/>
    <property type="match status" value="1"/>
</dbReference>
<evidence type="ECO:0000256" key="4">
    <source>
        <dbReference type="ARBA" id="ARBA00022801"/>
    </source>
</evidence>
<evidence type="ECO:0000256" key="8">
    <source>
        <dbReference type="SAM" id="MobiDB-lite"/>
    </source>
</evidence>
<dbReference type="OrthoDB" id="1058301at2759"/>
<dbReference type="GeneID" id="103072595"/>
<sequence>MSGEAVAASCHCDPCPRDDTENKGLHLSRPPVPIRHGGTKPRTAWLGPVARLTWKSLQFKPFYNMKPLSEVDREKAGNQKIPKLTELLELAQKGKKSVMFDLNAPAPRHFHRSSYVCHVVSVILDSKIEQHLMFWLPGFDREYVRKRAPGFQQVGQLFSIERLTKENISRINVDYKRLFYSGLREYKAVNININLYIVNEPWLFSLAWCSSIHSVTTDNIQVLNEINHPYFFMAPSYYKFMWILMDCVSAVFIVAIFYFHWWRESQKEKLLQSTGIHKGKSEA</sequence>
<dbReference type="GO" id="GO:0008889">
    <property type="term" value="F:glycerophosphodiester phosphodiesterase activity"/>
    <property type="evidence" value="ECO:0007669"/>
    <property type="project" value="TreeGrafter"/>
</dbReference>
<dbReference type="SUPFAM" id="SSF51695">
    <property type="entry name" value="PLC-like phosphodiesterases"/>
    <property type="match status" value="1"/>
</dbReference>
<dbReference type="InParanoid" id="A0A340XK49"/>
<proteinExistence type="inferred from homology"/>
<dbReference type="STRING" id="118797.A0A340XK49"/>
<evidence type="ECO:0000313" key="12">
    <source>
        <dbReference type="RefSeq" id="XP_007461776.1"/>
    </source>
</evidence>
<protein>
    <submittedName>
        <fullName evidence="12">Glycerophosphodiester phosphodiesterase domain-containing protein 4</fullName>
    </submittedName>
</protein>
<feature type="domain" description="GP-PDE" evidence="10">
    <location>
        <begin position="1"/>
        <end position="227"/>
    </location>
</feature>
<keyword evidence="6 9" id="KW-0472">Membrane</keyword>
<organism evidence="11 12">
    <name type="scientific">Lipotes vexillifer</name>
    <name type="common">Yangtze river dolphin</name>
    <dbReference type="NCBI Taxonomy" id="118797"/>
    <lineage>
        <taxon>Eukaryota</taxon>
        <taxon>Metazoa</taxon>
        <taxon>Chordata</taxon>
        <taxon>Craniata</taxon>
        <taxon>Vertebrata</taxon>
        <taxon>Euteleostomi</taxon>
        <taxon>Mammalia</taxon>
        <taxon>Eutheria</taxon>
        <taxon>Laurasiatheria</taxon>
        <taxon>Artiodactyla</taxon>
        <taxon>Whippomorpha</taxon>
        <taxon>Cetacea</taxon>
        <taxon>Odontoceti</taxon>
        <taxon>Lipotidae</taxon>
        <taxon>Lipotes</taxon>
    </lineage>
</organism>
<dbReference type="GO" id="GO:0006629">
    <property type="term" value="P:lipid metabolic process"/>
    <property type="evidence" value="ECO:0007669"/>
    <property type="project" value="InterPro"/>
</dbReference>
<reference evidence="12" key="1">
    <citation type="submission" date="2025-08" db="UniProtKB">
        <authorList>
            <consortium name="RefSeq"/>
        </authorList>
    </citation>
    <scope>IDENTIFICATION</scope>
</reference>
<dbReference type="AlphaFoldDB" id="A0A340XK49"/>
<evidence type="ECO:0000256" key="5">
    <source>
        <dbReference type="ARBA" id="ARBA00022989"/>
    </source>
</evidence>
<dbReference type="RefSeq" id="XP_007461776.1">
    <property type="nucleotide sequence ID" value="XM_007461714.1"/>
</dbReference>
<keyword evidence="7" id="KW-0325">Glycoprotein</keyword>
<dbReference type="PANTHER" id="PTHR23344:SF13">
    <property type="entry name" value="GLYCEROPHOSPHODIESTER PHOSPHODIESTERASE DOMAIN-CONTAINING PROTEIN 4"/>
    <property type="match status" value="1"/>
</dbReference>
<keyword evidence="11" id="KW-1185">Reference proteome</keyword>
<evidence type="ECO:0000256" key="1">
    <source>
        <dbReference type="ARBA" id="ARBA00004141"/>
    </source>
</evidence>
<evidence type="ECO:0000259" key="10">
    <source>
        <dbReference type="PROSITE" id="PS51704"/>
    </source>
</evidence>
<feature type="region of interest" description="Disordered" evidence="8">
    <location>
        <begin position="19"/>
        <end position="40"/>
    </location>
</feature>